<protein>
    <recommendedName>
        <fullName evidence="3">Reverse transcriptase zinc-binding domain-containing protein</fullName>
    </recommendedName>
</protein>
<proteinExistence type="predicted"/>
<dbReference type="OrthoDB" id="3267074at2759"/>
<reference evidence="1 2" key="1">
    <citation type="journal article" date="2016" name="Mol. Biol. Evol.">
        <title>Comparative Genomics of Early-Diverging Mushroom-Forming Fungi Provides Insights into the Origins of Lignocellulose Decay Capabilities.</title>
        <authorList>
            <person name="Nagy L.G."/>
            <person name="Riley R."/>
            <person name="Tritt A."/>
            <person name="Adam C."/>
            <person name="Daum C."/>
            <person name="Floudas D."/>
            <person name="Sun H."/>
            <person name="Yadav J.S."/>
            <person name="Pangilinan J."/>
            <person name="Larsson K.H."/>
            <person name="Matsuura K."/>
            <person name="Barry K."/>
            <person name="Labutti K."/>
            <person name="Kuo R."/>
            <person name="Ohm R.A."/>
            <person name="Bhattacharya S.S."/>
            <person name="Shirouzu T."/>
            <person name="Yoshinaga Y."/>
            <person name="Martin F.M."/>
            <person name="Grigoriev I.V."/>
            <person name="Hibbett D.S."/>
        </authorList>
    </citation>
    <scope>NUCLEOTIDE SEQUENCE [LARGE SCALE GENOMIC DNA]</scope>
    <source>
        <strain evidence="1 2">HHB14362 ss-1</strain>
    </source>
</reference>
<dbReference type="STRING" id="1314782.A0A165P3F5"/>
<dbReference type="InParanoid" id="A0A165P3F5"/>
<evidence type="ECO:0000313" key="1">
    <source>
        <dbReference type="EMBL" id="KZT20463.1"/>
    </source>
</evidence>
<name>A0A165P3F5_9AGAM</name>
<accession>A0A165P3F5</accession>
<dbReference type="Proteomes" id="UP000076761">
    <property type="component" value="Unassembled WGS sequence"/>
</dbReference>
<dbReference type="AlphaFoldDB" id="A0A165P3F5"/>
<gene>
    <name evidence="1" type="ORF">NEOLEDRAFT_1075576</name>
</gene>
<sequence>MQLRTGHAPLNAHLHRIRASPSPNCEHCPGVPEDVHHYILECGMYEQQRFTLRRKLGRTASNISALLTSEVKSLLTYVHQTKRFTQTHGENLLPPEKEQ</sequence>
<evidence type="ECO:0008006" key="3">
    <source>
        <dbReference type="Google" id="ProtNLM"/>
    </source>
</evidence>
<dbReference type="EMBL" id="KV425620">
    <property type="protein sequence ID" value="KZT20463.1"/>
    <property type="molecule type" value="Genomic_DNA"/>
</dbReference>
<evidence type="ECO:0000313" key="2">
    <source>
        <dbReference type="Proteomes" id="UP000076761"/>
    </source>
</evidence>
<keyword evidence="2" id="KW-1185">Reference proteome</keyword>
<organism evidence="1 2">
    <name type="scientific">Neolentinus lepideus HHB14362 ss-1</name>
    <dbReference type="NCBI Taxonomy" id="1314782"/>
    <lineage>
        <taxon>Eukaryota</taxon>
        <taxon>Fungi</taxon>
        <taxon>Dikarya</taxon>
        <taxon>Basidiomycota</taxon>
        <taxon>Agaricomycotina</taxon>
        <taxon>Agaricomycetes</taxon>
        <taxon>Gloeophyllales</taxon>
        <taxon>Gloeophyllaceae</taxon>
        <taxon>Neolentinus</taxon>
    </lineage>
</organism>